<dbReference type="OrthoDB" id="5293641at2"/>
<protein>
    <submittedName>
        <fullName evidence="7">Putative membrane protein</fullName>
    </submittedName>
</protein>
<name>A0A4R6RLD8_9HYPH</name>
<dbReference type="Pfam" id="PF07298">
    <property type="entry name" value="NnrU"/>
    <property type="match status" value="1"/>
</dbReference>
<gene>
    <name evidence="7" type="ORF">EDD54_0660</name>
</gene>
<comment type="caution">
    <text evidence="7">The sequence shown here is derived from an EMBL/GenBank/DDBJ whole genome shotgun (WGS) entry which is preliminary data.</text>
</comment>
<keyword evidence="3 5" id="KW-1133">Transmembrane helix</keyword>
<feature type="transmembrane region" description="Helical" evidence="5">
    <location>
        <begin position="71"/>
        <end position="93"/>
    </location>
</feature>
<proteinExistence type="predicted"/>
<comment type="subcellular location">
    <subcellularLocation>
        <location evidence="1">Membrane</location>
        <topology evidence="1">Multi-pass membrane protein</topology>
    </subcellularLocation>
</comment>
<keyword evidence="2 5" id="KW-0812">Transmembrane</keyword>
<dbReference type="AlphaFoldDB" id="A0A4R6RLD8"/>
<evidence type="ECO:0000256" key="4">
    <source>
        <dbReference type="ARBA" id="ARBA00023136"/>
    </source>
</evidence>
<dbReference type="Proteomes" id="UP000294547">
    <property type="component" value="Unassembled WGS sequence"/>
</dbReference>
<evidence type="ECO:0000259" key="6">
    <source>
        <dbReference type="Pfam" id="PF07298"/>
    </source>
</evidence>
<organism evidence="7 8">
    <name type="scientific">Oharaeibacter diazotrophicus</name>
    <dbReference type="NCBI Taxonomy" id="1920512"/>
    <lineage>
        <taxon>Bacteria</taxon>
        <taxon>Pseudomonadati</taxon>
        <taxon>Pseudomonadota</taxon>
        <taxon>Alphaproteobacteria</taxon>
        <taxon>Hyphomicrobiales</taxon>
        <taxon>Pleomorphomonadaceae</taxon>
        <taxon>Oharaeibacter</taxon>
    </lineage>
</organism>
<dbReference type="InterPro" id="IPR009915">
    <property type="entry name" value="NnrU_dom"/>
</dbReference>
<dbReference type="EMBL" id="SNXY01000006">
    <property type="protein sequence ID" value="TDP86777.1"/>
    <property type="molecule type" value="Genomic_DNA"/>
</dbReference>
<dbReference type="RefSeq" id="WP_126536610.1">
    <property type="nucleotide sequence ID" value="NZ_BSPM01000008.1"/>
</dbReference>
<accession>A0A4R6RLD8</accession>
<dbReference type="GO" id="GO:0016020">
    <property type="term" value="C:membrane"/>
    <property type="evidence" value="ECO:0007669"/>
    <property type="project" value="UniProtKB-SubCell"/>
</dbReference>
<sequence>MTILLLGLVVFLGAHAVRIVAPSARDALAARLGAMPFRALYSLVSLVGLVLIVVGYGAAREAPVPLWDPPVFTRHLAATLMIFVFPLLFAAYLPGRISRATKHPMLAAVKIWAFAHLIANGTLADVVLFGSFLAWAVAARISAKRHPRPAVVTAPPRAANDAIAVIAGLVVYALFVTVLHLWLIGVAPLG</sequence>
<evidence type="ECO:0000256" key="3">
    <source>
        <dbReference type="ARBA" id="ARBA00022989"/>
    </source>
</evidence>
<feature type="transmembrane region" description="Helical" evidence="5">
    <location>
        <begin position="113"/>
        <end position="141"/>
    </location>
</feature>
<evidence type="ECO:0000313" key="7">
    <source>
        <dbReference type="EMBL" id="TDP86777.1"/>
    </source>
</evidence>
<feature type="domain" description="NnrU" evidence="6">
    <location>
        <begin position="3"/>
        <end position="188"/>
    </location>
</feature>
<feature type="transmembrane region" description="Helical" evidence="5">
    <location>
        <begin position="162"/>
        <end position="184"/>
    </location>
</feature>
<evidence type="ECO:0000256" key="5">
    <source>
        <dbReference type="SAM" id="Phobius"/>
    </source>
</evidence>
<keyword evidence="8" id="KW-1185">Reference proteome</keyword>
<evidence type="ECO:0000256" key="1">
    <source>
        <dbReference type="ARBA" id="ARBA00004141"/>
    </source>
</evidence>
<feature type="transmembrane region" description="Helical" evidence="5">
    <location>
        <begin position="40"/>
        <end position="59"/>
    </location>
</feature>
<evidence type="ECO:0000256" key="2">
    <source>
        <dbReference type="ARBA" id="ARBA00022692"/>
    </source>
</evidence>
<keyword evidence="4 5" id="KW-0472">Membrane</keyword>
<evidence type="ECO:0000313" key="8">
    <source>
        <dbReference type="Proteomes" id="UP000294547"/>
    </source>
</evidence>
<reference evidence="7 8" key="1">
    <citation type="submission" date="2019-03" db="EMBL/GenBank/DDBJ databases">
        <title>Genomic Encyclopedia of Type Strains, Phase IV (KMG-IV): sequencing the most valuable type-strain genomes for metagenomic binning, comparative biology and taxonomic classification.</title>
        <authorList>
            <person name="Goeker M."/>
        </authorList>
    </citation>
    <scope>NUCLEOTIDE SEQUENCE [LARGE SCALE GENOMIC DNA]</scope>
    <source>
        <strain evidence="7 8">DSM 102969</strain>
    </source>
</reference>